<dbReference type="CDD" id="cd02980">
    <property type="entry name" value="TRX_Fd_family"/>
    <property type="match status" value="1"/>
</dbReference>
<dbReference type="SUPFAM" id="SSF52833">
    <property type="entry name" value="Thioredoxin-like"/>
    <property type="match status" value="1"/>
</dbReference>
<organism evidence="1 2">
    <name type="scientific">Acetobacter aceti</name>
    <dbReference type="NCBI Taxonomy" id="435"/>
    <lineage>
        <taxon>Bacteria</taxon>
        <taxon>Pseudomonadati</taxon>
        <taxon>Pseudomonadota</taxon>
        <taxon>Alphaproteobacteria</taxon>
        <taxon>Acetobacterales</taxon>
        <taxon>Acetobacteraceae</taxon>
        <taxon>Acetobacter</taxon>
        <taxon>Acetobacter subgen. Acetobacter</taxon>
    </lineage>
</organism>
<name>A0A6S6PQB7_ACEAC</name>
<protein>
    <submittedName>
        <fullName evidence="1">Metal-binding protein</fullName>
    </submittedName>
</protein>
<gene>
    <name evidence="1" type="ORF">AAJCM20276_35150</name>
</gene>
<dbReference type="Proteomes" id="UP000515220">
    <property type="component" value="Chromosome"/>
</dbReference>
<sequence>MNDLPASPNEETQSARPTLHVCVTCRRSAPEAVPLGRTLYETLLDKADTARVMLQPVSCLAACSSGCTATISMPGKWAWLLGHLNLDKADDFLIYAGLYAASKTGTVMPSKRPSSLNDMILGRFPALLSTPQEPT</sequence>
<dbReference type="Pfam" id="PF07845">
    <property type="entry name" value="DUF1636"/>
    <property type="match status" value="1"/>
</dbReference>
<dbReference type="AlphaFoldDB" id="A0A6S6PQB7"/>
<proteinExistence type="predicted"/>
<dbReference type="InterPro" id="IPR036249">
    <property type="entry name" value="Thioredoxin-like_sf"/>
</dbReference>
<dbReference type="InterPro" id="IPR012863">
    <property type="entry name" value="DUF1636"/>
</dbReference>
<reference evidence="1 2" key="1">
    <citation type="submission" date="2020-07" db="EMBL/GenBank/DDBJ databases">
        <title>Complete Genome Sequence of an acetic acid bacterium, Acetobacter aceti JCM20276.</title>
        <authorList>
            <person name="Hirose Y."/>
            <person name="Mihara H."/>
        </authorList>
    </citation>
    <scope>NUCLEOTIDE SEQUENCE [LARGE SCALE GENOMIC DNA]</scope>
    <source>
        <strain evidence="1 2">JCM20276</strain>
    </source>
</reference>
<dbReference type="RefSeq" id="WP_099348175.1">
    <property type="nucleotide sequence ID" value="NZ_AP023326.1"/>
</dbReference>
<evidence type="ECO:0000313" key="2">
    <source>
        <dbReference type="Proteomes" id="UP000515220"/>
    </source>
</evidence>
<dbReference type="EMBL" id="AP023326">
    <property type="protein sequence ID" value="BCI68891.1"/>
    <property type="molecule type" value="Genomic_DNA"/>
</dbReference>
<evidence type="ECO:0000313" key="1">
    <source>
        <dbReference type="EMBL" id="BCI68891.1"/>
    </source>
</evidence>
<accession>A0A6S6PQB7</accession>